<evidence type="ECO:0000313" key="1">
    <source>
        <dbReference type="EMBL" id="GIY94638.1"/>
    </source>
</evidence>
<keyword evidence="2" id="KW-1185">Reference proteome</keyword>
<evidence type="ECO:0000313" key="2">
    <source>
        <dbReference type="Proteomes" id="UP001054945"/>
    </source>
</evidence>
<sequence>MSTATPFIFYDVPNDLSSSIQNKKNCSCACLFHILLQALLSRDLIIVLFHTNFFWQPEMRCSNAPSGLKKFLSYSYSILLYFISRLFLSSQTHAVIHTTVEEIFFLQLEEDVFFYLESNALQK</sequence>
<reference evidence="1 2" key="1">
    <citation type="submission" date="2021-06" db="EMBL/GenBank/DDBJ databases">
        <title>Caerostris extrusa draft genome.</title>
        <authorList>
            <person name="Kono N."/>
            <person name="Arakawa K."/>
        </authorList>
    </citation>
    <scope>NUCLEOTIDE SEQUENCE [LARGE SCALE GENOMIC DNA]</scope>
</reference>
<dbReference type="Proteomes" id="UP001054945">
    <property type="component" value="Unassembled WGS sequence"/>
</dbReference>
<organism evidence="1 2">
    <name type="scientific">Caerostris extrusa</name>
    <name type="common">Bark spider</name>
    <name type="synonym">Caerostris bankana</name>
    <dbReference type="NCBI Taxonomy" id="172846"/>
    <lineage>
        <taxon>Eukaryota</taxon>
        <taxon>Metazoa</taxon>
        <taxon>Ecdysozoa</taxon>
        <taxon>Arthropoda</taxon>
        <taxon>Chelicerata</taxon>
        <taxon>Arachnida</taxon>
        <taxon>Araneae</taxon>
        <taxon>Araneomorphae</taxon>
        <taxon>Entelegynae</taxon>
        <taxon>Araneoidea</taxon>
        <taxon>Araneidae</taxon>
        <taxon>Caerostris</taxon>
    </lineage>
</organism>
<proteinExistence type="predicted"/>
<dbReference type="AlphaFoldDB" id="A0AAV4XLN8"/>
<protein>
    <submittedName>
        <fullName evidence="1">Uncharacterized protein</fullName>
    </submittedName>
</protein>
<comment type="caution">
    <text evidence="1">The sequence shown here is derived from an EMBL/GenBank/DDBJ whole genome shotgun (WGS) entry which is preliminary data.</text>
</comment>
<dbReference type="EMBL" id="BPLR01000413">
    <property type="protein sequence ID" value="GIY94638.1"/>
    <property type="molecule type" value="Genomic_DNA"/>
</dbReference>
<name>A0AAV4XLN8_CAEEX</name>
<gene>
    <name evidence="1" type="ORF">CEXT_169491</name>
</gene>
<accession>A0AAV4XLN8</accession>